<dbReference type="InterPro" id="IPR009000">
    <property type="entry name" value="Transl_B-barrel_sf"/>
</dbReference>
<feature type="non-terminal residue" evidence="2">
    <location>
        <position position="1"/>
    </location>
</feature>
<dbReference type="PANTHER" id="PTHR11229:SF8">
    <property type="entry name" value="LARGE RIBOSOMAL SUBUNIT PROTEIN UL3M"/>
    <property type="match status" value="1"/>
</dbReference>
<evidence type="ECO:0000313" key="3">
    <source>
        <dbReference type="Proteomes" id="UP000663879"/>
    </source>
</evidence>
<dbReference type="GO" id="GO:0005762">
    <property type="term" value="C:mitochondrial large ribosomal subunit"/>
    <property type="evidence" value="ECO:0007669"/>
    <property type="project" value="TreeGrafter"/>
</dbReference>
<dbReference type="Gene3D" id="2.40.30.10">
    <property type="entry name" value="Translation factors"/>
    <property type="match status" value="1"/>
</dbReference>
<name>A0A813W6J9_9BILA</name>
<evidence type="ECO:0000313" key="2">
    <source>
        <dbReference type="EMBL" id="CAF0850676.1"/>
    </source>
</evidence>
<keyword evidence="3" id="KW-1185">Reference proteome</keyword>
<dbReference type="OrthoDB" id="274683at2759"/>
<dbReference type="AlphaFoldDB" id="A0A813W6J9"/>
<sequence>MLKLNIQSAISKIIQNVSRNELVIKRSLVTTFNVTSKLNDINQKNSVSFEQIAFYRRNNFTRPFNWVKRRGGGYDENLTTDNKKFLDDVVIDKYSNSPLKEGPWKRGEFDANSVNKRLGLIGVKLGSLPQWTKEGKKIYTTLIQVLDNHVIDYIPPE</sequence>
<dbReference type="GO" id="GO:0006412">
    <property type="term" value="P:translation"/>
    <property type="evidence" value="ECO:0007669"/>
    <property type="project" value="InterPro"/>
</dbReference>
<comment type="caution">
    <text evidence="2">The sequence shown here is derived from an EMBL/GenBank/DDBJ whole genome shotgun (WGS) entry which is preliminary data.</text>
</comment>
<dbReference type="EMBL" id="CAJNOC010001275">
    <property type="protein sequence ID" value="CAF0850676.1"/>
    <property type="molecule type" value="Genomic_DNA"/>
</dbReference>
<dbReference type="PANTHER" id="PTHR11229">
    <property type="entry name" value="50S RIBOSOMAL PROTEIN L3"/>
    <property type="match status" value="1"/>
</dbReference>
<dbReference type="GO" id="GO:0003735">
    <property type="term" value="F:structural constituent of ribosome"/>
    <property type="evidence" value="ECO:0007669"/>
    <property type="project" value="InterPro"/>
</dbReference>
<gene>
    <name evidence="2" type="ORF">OXX778_LOCUS8933</name>
</gene>
<protein>
    <recommendedName>
        <fullName evidence="1">Large ribosomal subunit protein uL3m</fullName>
    </recommendedName>
</protein>
<evidence type="ECO:0000256" key="1">
    <source>
        <dbReference type="ARBA" id="ARBA00035209"/>
    </source>
</evidence>
<reference evidence="2" key="1">
    <citation type="submission" date="2021-02" db="EMBL/GenBank/DDBJ databases">
        <authorList>
            <person name="Nowell W R."/>
        </authorList>
    </citation>
    <scope>NUCLEOTIDE SEQUENCE</scope>
    <source>
        <strain evidence="2">Ploen Becks lab</strain>
    </source>
</reference>
<accession>A0A813W6J9</accession>
<dbReference type="SUPFAM" id="SSF50447">
    <property type="entry name" value="Translation proteins"/>
    <property type="match status" value="1"/>
</dbReference>
<dbReference type="Proteomes" id="UP000663879">
    <property type="component" value="Unassembled WGS sequence"/>
</dbReference>
<dbReference type="InterPro" id="IPR019927">
    <property type="entry name" value="Ribosomal_uL3_bac/org-type"/>
</dbReference>
<proteinExistence type="predicted"/>
<organism evidence="2 3">
    <name type="scientific">Brachionus calyciflorus</name>
    <dbReference type="NCBI Taxonomy" id="104777"/>
    <lineage>
        <taxon>Eukaryota</taxon>
        <taxon>Metazoa</taxon>
        <taxon>Spiralia</taxon>
        <taxon>Gnathifera</taxon>
        <taxon>Rotifera</taxon>
        <taxon>Eurotatoria</taxon>
        <taxon>Monogononta</taxon>
        <taxon>Pseudotrocha</taxon>
        <taxon>Ploima</taxon>
        <taxon>Brachionidae</taxon>
        <taxon>Brachionus</taxon>
    </lineage>
</organism>